<dbReference type="AlphaFoldDB" id="A0A7W6F682"/>
<comment type="caution">
    <text evidence="2">The sequence shown here is derived from an EMBL/GenBank/DDBJ whole genome shotgun (WGS) entry which is preliminary data.</text>
</comment>
<proteinExistence type="predicted"/>
<dbReference type="RefSeq" id="WP_183503638.1">
    <property type="nucleotide sequence ID" value="NZ_BSPG01000012.1"/>
</dbReference>
<evidence type="ECO:0000313" key="3">
    <source>
        <dbReference type="Proteomes" id="UP000517759"/>
    </source>
</evidence>
<organism evidence="2 3">
    <name type="scientific">Methylobacterium brachythecii</name>
    <dbReference type="NCBI Taxonomy" id="1176177"/>
    <lineage>
        <taxon>Bacteria</taxon>
        <taxon>Pseudomonadati</taxon>
        <taxon>Pseudomonadota</taxon>
        <taxon>Alphaproteobacteria</taxon>
        <taxon>Hyphomicrobiales</taxon>
        <taxon>Methylobacteriaceae</taxon>
        <taxon>Methylobacterium</taxon>
    </lineage>
</organism>
<dbReference type="Proteomes" id="UP000517759">
    <property type="component" value="Unassembled WGS sequence"/>
</dbReference>
<keyword evidence="4" id="KW-1185">Reference proteome</keyword>
<reference evidence="4" key="2">
    <citation type="journal article" date="2019" name="Int. J. Syst. Evol. Microbiol.">
        <title>The Global Catalogue of Microorganisms (GCM) 10K type strain sequencing project: providing services to taxonomists for standard genome sequencing and annotation.</title>
        <authorList>
            <consortium name="The Broad Institute Genomics Platform"/>
            <consortium name="The Broad Institute Genome Sequencing Center for Infectious Disease"/>
            <person name="Wu L."/>
            <person name="Ma J."/>
        </authorList>
    </citation>
    <scope>NUCLEOTIDE SEQUENCE [LARGE SCALE GENOMIC DNA]</scope>
    <source>
        <strain evidence="4">NBRC 107710</strain>
    </source>
</reference>
<reference evidence="1" key="4">
    <citation type="submission" date="2023-01" db="EMBL/GenBank/DDBJ databases">
        <title>Draft genome sequence of Methylobacterium brachythecii strain NBRC 107710.</title>
        <authorList>
            <person name="Sun Q."/>
            <person name="Mori K."/>
        </authorList>
    </citation>
    <scope>NUCLEOTIDE SEQUENCE</scope>
    <source>
        <strain evidence="1">NBRC 107710</strain>
    </source>
</reference>
<dbReference type="EMBL" id="BSPG01000012">
    <property type="protein sequence ID" value="GLS44454.1"/>
    <property type="molecule type" value="Genomic_DNA"/>
</dbReference>
<dbReference type="Proteomes" id="UP001156881">
    <property type="component" value="Unassembled WGS sequence"/>
</dbReference>
<reference evidence="1" key="1">
    <citation type="journal article" date="2014" name="Int. J. Syst. Evol. Microbiol.">
        <title>Complete genome of a new Firmicutes species belonging to the dominant human colonic microbiota ('Ruminococcus bicirculans') reveals two chromosomes and a selective capacity to utilize plant glucans.</title>
        <authorList>
            <consortium name="NISC Comparative Sequencing Program"/>
            <person name="Wegmann U."/>
            <person name="Louis P."/>
            <person name="Goesmann A."/>
            <person name="Henrissat B."/>
            <person name="Duncan S.H."/>
            <person name="Flint H.J."/>
        </authorList>
    </citation>
    <scope>NUCLEOTIDE SEQUENCE</scope>
    <source>
        <strain evidence="1">NBRC 107710</strain>
    </source>
</reference>
<reference evidence="2 3" key="3">
    <citation type="submission" date="2020-08" db="EMBL/GenBank/DDBJ databases">
        <title>Genomic Encyclopedia of Type Strains, Phase IV (KMG-IV): sequencing the most valuable type-strain genomes for metagenomic binning, comparative biology and taxonomic classification.</title>
        <authorList>
            <person name="Goeker M."/>
        </authorList>
    </citation>
    <scope>NUCLEOTIDE SEQUENCE [LARGE SCALE GENOMIC DNA]</scope>
    <source>
        <strain evidence="2 3">DSM 24105</strain>
    </source>
</reference>
<evidence type="ECO:0000313" key="4">
    <source>
        <dbReference type="Proteomes" id="UP001156881"/>
    </source>
</evidence>
<evidence type="ECO:0000313" key="2">
    <source>
        <dbReference type="EMBL" id="MBB3902058.1"/>
    </source>
</evidence>
<sequence>MTSDAVDRQEAANRLMAQMGMPGRYVVVGGTDWVTVKVRDLTDDLHALLATKLDGLPYRIVNWNDEVSS</sequence>
<gene>
    <name evidence="1" type="ORF">GCM10007884_24420</name>
    <name evidence="2" type="ORF">GGR33_001553</name>
</gene>
<accession>A0A7W6F682</accession>
<protein>
    <submittedName>
        <fullName evidence="2">Uncharacterized protein</fullName>
    </submittedName>
</protein>
<dbReference type="EMBL" id="JACIDN010000003">
    <property type="protein sequence ID" value="MBB3902058.1"/>
    <property type="molecule type" value="Genomic_DNA"/>
</dbReference>
<name>A0A7W6F682_9HYPH</name>
<evidence type="ECO:0000313" key="1">
    <source>
        <dbReference type="EMBL" id="GLS44454.1"/>
    </source>
</evidence>